<name>A0ABP0ZAM8_9ROSI</name>
<protein>
    <recommendedName>
        <fullName evidence="3">F-box domain-containing protein</fullName>
    </recommendedName>
</protein>
<dbReference type="PANTHER" id="PTHR32278:SF143">
    <property type="entry name" value="F-BOX PROTEIN PP2-B1"/>
    <property type="match status" value="1"/>
</dbReference>
<sequence>METEGEELGDLSFMPEGVIANLLSLTSPIDVCRSAVVSRIFNAAAQSDFVWDRFLPPDWDVLISQRKSDDHNVDPISSSKKEIFFSLCNSPVLIDDGNKSLSLEKWSGKKCIMLGARDLSVVWGDRSFCWTWYHHPRSRFVEVAGLLNVRWLEIRGRMSCRMLSPKTTYAAYFVFRMSDRNYVGFDINPADATVGIVGTENQYRSVCLDPYLDNSRRWRQRRRQHALCLMRPLRGPSLDMLGLEGPQERHDGWFEIELGEFQSGDGDDEVEIALMEVNGHSAMSGLVVEGIEIRPKPSWTSLKSWYCKIALQYK</sequence>
<evidence type="ECO:0000313" key="2">
    <source>
        <dbReference type="Proteomes" id="UP001642487"/>
    </source>
</evidence>
<evidence type="ECO:0000313" key="1">
    <source>
        <dbReference type="EMBL" id="CAK9329820.1"/>
    </source>
</evidence>
<dbReference type="CDD" id="cd22162">
    <property type="entry name" value="F-box_AtSKIP3-like"/>
    <property type="match status" value="1"/>
</dbReference>
<keyword evidence="2" id="KW-1185">Reference proteome</keyword>
<organism evidence="1 2">
    <name type="scientific">Citrullus colocynthis</name>
    <name type="common">colocynth</name>
    <dbReference type="NCBI Taxonomy" id="252529"/>
    <lineage>
        <taxon>Eukaryota</taxon>
        <taxon>Viridiplantae</taxon>
        <taxon>Streptophyta</taxon>
        <taxon>Embryophyta</taxon>
        <taxon>Tracheophyta</taxon>
        <taxon>Spermatophyta</taxon>
        <taxon>Magnoliopsida</taxon>
        <taxon>eudicotyledons</taxon>
        <taxon>Gunneridae</taxon>
        <taxon>Pentapetalae</taxon>
        <taxon>rosids</taxon>
        <taxon>fabids</taxon>
        <taxon>Cucurbitales</taxon>
        <taxon>Cucurbitaceae</taxon>
        <taxon>Benincaseae</taxon>
        <taxon>Citrullus</taxon>
    </lineage>
</organism>
<dbReference type="InterPro" id="IPR036047">
    <property type="entry name" value="F-box-like_dom_sf"/>
</dbReference>
<dbReference type="InterPro" id="IPR025886">
    <property type="entry name" value="PP2-like"/>
</dbReference>
<dbReference type="EMBL" id="OZ021743">
    <property type="protein sequence ID" value="CAK9329820.1"/>
    <property type="molecule type" value="Genomic_DNA"/>
</dbReference>
<dbReference type="PANTHER" id="PTHR32278">
    <property type="entry name" value="F-BOX DOMAIN-CONTAINING PROTEIN"/>
    <property type="match status" value="1"/>
</dbReference>
<dbReference type="Proteomes" id="UP001642487">
    <property type="component" value="Chromosome 9"/>
</dbReference>
<accession>A0ABP0ZAM8</accession>
<proteinExistence type="predicted"/>
<dbReference type="Pfam" id="PF14299">
    <property type="entry name" value="PP2"/>
    <property type="match status" value="1"/>
</dbReference>
<evidence type="ECO:0008006" key="3">
    <source>
        <dbReference type="Google" id="ProtNLM"/>
    </source>
</evidence>
<dbReference type="SUPFAM" id="SSF81383">
    <property type="entry name" value="F-box domain"/>
    <property type="match status" value="1"/>
</dbReference>
<reference evidence="1 2" key="1">
    <citation type="submission" date="2024-03" db="EMBL/GenBank/DDBJ databases">
        <authorList>
            <person name="Gkanogiannis A."/>
            <person name="Becerra Lopez-Lavalle L."/>
        </authorList>
    </citation>
    <scope>NUCLEOTIDE SEQUENCE [LARGE SCALE GENOMIC DNA]</scope>
</reference>
<gene>
    <name evidence="1" type="ORF">CITCOLO1_LOCUS22300</name>
</gene>